<sequence length="343" mass="39286">MMSHSRVPQEITDFIIDLLHDEPRTLRLCCLVSRSWIPRTRKYLFGTVKLNSSTDLERWKKAFANPLNAPGYHTLCLQLGCSKVAAAVSEECGWIRSFSNVVRLEIWSFYTTLLPSQVFNLIRYLPFLEDLGVTSFKVLDGYDNDDGAVFRPSTSPPLTGTLELCWVWGVETVVRQLLSLPNGVRFRKLDCTWFLEGDVRWITALVESCADTLQYVHLKCRTCETPPAGSIDLSRATKLKEVVLQIDDLDDILTAMALKTLTPNHRDLQQISIHVFVSGGERAVEIHRRWMDLDCFLAQLREVNSFHTRVIYNTNGKEEEACECLERLFPKMTKRGIIKVEKL</sequence>
<accession>A0A9P6LAG1</accession>
<evidence type="ECO:0000313" key="2">
    <source>
        <dbReference type="Proteomes" id="UP000736335"/>
    </source>
</evidence>
<organism evidence="1 2">
    <name type="scientific">Thelephora terrestris</name>
    <dbReference type="NCBI Taxonomy" id="56493"/>
    <lineage>
        <taxon>Eukaryota</taxon>
        <taxon>Fungi</taxon>
        <taxon>Dikarya</taxon>
        <taxon>Basidiomycota</taxon>
        <taxon>Agaricomycotina</taxon>
        <taxon>Agaricomycetes</taxon>
        <taxon>Thelephorales</taxon>
        <taxon>Thelephoraceae</taxon>
        <taxon>Thelephora</taxon>
    </lineage>
</organism>
<evidence type="ECO:0000313" key="1">
    <source>
        <dbReference type="EMBL" id="KAF9789286.1"/>
    </source>
</evidence>
<gene>
    <name evidence="1" type="ORF">BJ322DRAFT_1041755</name>
</gene>
<comment type="caution">
    <text evidence="1">The sequence shown here is derived from an EMBL/GenBank/DDBJ whole genome shotgun (WGS) entry which is preliminary data.</text>
</comment>
<reference evidence="1" key="2">
    <citation type="submission" date="2020-11" db="EMBL/GenBank/DDBJ databases">
        <authorList>
            <consortium name="DOE Joint Genome Institute"/>
            <person name="Kuo A."/>
            <person name="Miyauchi S."/>
            <person name="Kiss E."/>
            <person name="Drula E."/>
            <person name="Kohler A."/>
            <person name="Sanchez-Garcia M."/>
            <person name="Andreopoulos B."/>
            <person name="Barry K.W."/>
            <person name="Bonito G."/>
            <person name="Buee M."/>
            <person name="Carver A."/>
            <person name="Chen C."/>
            <person name="Cichocki N."/>
            <person name="Clum A."/>
            <person name="Culley D."/>
            <person name="Crous P.W."/>
            <person name="Fauchery L."/>
            <person name="Girlanda M."/>
            <person name="Hayes R."/>
            <person name="Keri Z."/>
            <person name="Labutti K."/>
            <person name="Lipzen A."/>
            <person name="Lombard V."/>
            <person name="Magnuson J."/>
            <person name="Maillard F."/>
            <person name="Morin E."/>
            <person name="Murat C."/>
            <person name="Nolan M."/>
            <person name="Ohm R."/>
            <person name="Pangilinan J."/>
            <person name="Pereira M."/>
            <person name="Perotto S."/>
            <person name="Peter M."/>
            <person name="Riley R."/>
            <person name="Sitrit Y."/>
            <person name="Stielow B."/>
            <person name="Szollosi G."/>
            <person name="Zifcakova L."/>
            <person name="Stursova M."/>
            <person name="Spatafora J.W."/>
            <person name="Tedersoo L."/>
            <person name="Vaario L.-M."/>
            <person name="Yamada A."/>
            <person name="Yan M."/>
            <person name="Wang P."/>
            <person name="Xu J."/>
            <person name="Bruns T."/>
            <person name="Baldrian P."/>
            <person name="Vilgalys R."/>
            <person name="Henrissat B."/>
            <person name="Grigoriev I.V."/>
            <person name="Hibbett D."/>
            <person name="Nagy L.G."/>
            <person name="Martin F.M."/>
        </authorList>
    </citation>
    <scope>NUCLEOTIDE SEQUENCE</scope>
    <source>
        <strain evidence="1">UH-Tt-Lm1</strain>
    </source>
</reference>
<reference evidence="1" key="1">
    <citation type="journal article" date="2020" name="Nat. Commun.">
        <title>Large-scale genome sequencing of mycorrhizal fungi provides insights into the early evolution of symbiotic traits.</title>
        <authorList>
            <person name="Miyauchi S."/>
            <person name="Kiss E."/>
            <person name="Kuo A."/>
            <person name="Drula E."/>
            <person name="Kohler A."/>
            <person name="Sanchez-Garcia M."/>
            <person name="Morin E."/>
            <person name="Andreopoulos B."/>
            <person name="Barry K.W."/>
            <person name="Bonito G."/>
            <person name="Buee M."/>
            <person name="Carver A."/>
            <person name="Chen C."/>
            <person name="Cichocki N."/>
            <person name="Clum A."/>
            <person name="Culley D."/>
            <person name="Crous P.W."/>
            <person name="Fauchery L."/>
            <person name="Girlanda M."/>
            <person name="Hayes R.D."/>
            <person name="Keri Z."/>
            <person name="LaButti K."/>
            <person name="Lipzen A."/>
            <person name="Lombard V."/>
            <person name="Magnuson J."/>
            <person name="Maillard F."/>
            <person name="Murat C."/>
            <person name="Nolan M."/>
            <person name="Ohm R.A."/>
            <person name="Pangilinan J."/>
            <person name="Pereira M.F."/>
            <person name="Perotto S."/>
            <person name="Peter M."/>
            <person name="Pfister S."/>
            <person name="Riley R."/>
            <person name="Sitrit Y."/>
            <person name="Stielow J.B."/>
            <person name="Szollosi G."/>
            <person name="Zifcakova L."/>
            <person name="Stursova M."/>
            <person name="Spatafora J.W."/>
            <person name="Tedersoo L."/>
            <person name="Vaario L.M."/>
            <person name="Yamada A."/>
            <person name="Yan M."/>
            <person name="Wang P."/>
            <person name="Xu J."/>
            <person name="Bruns T."/>
            <person name="Baldrian P."/>
            <person name="Vilgalys R."/>
            <person name="Dunand C."/>
            <person name="Henrissat B."/>
            <person name="Grigoriev I.V."/>
            <person name="Hibbett D."/>
            <person name="Nagy L.G."/>
            <person name="Martin F.M."/>
        </authorList>
    </citation>
    <scope>NUCLEOTIDE SEQUENCE</scope>
    <source>
        <strain evidence="1">UH-Tt-Lm1</strain>
    </source>
</reference>
<protein>
    <recommendedName>
        <fullName evidence="3">F-box domain-containing protein</fullName>
    </recommendedName>
</protein>
<dbReference type="EMBL" id="WIUZ02000003">
    <property type="protein sequence ID" value="KAF9789286.1"/>
    <property type="molecule type" value="Genomic_DNA"/>
</dbReference>
<dbReference type="OrthoDB" id="2724825at2759"/>
<keyword evidence="2" id="KW-1185">Reference proteome</keyword>
<dbReference type="Proteomes" id="UP000736335">
    <property type="component" value="Unassembled WGS sequence"/>
</dbReference>
<dbReference type="AlphaFoldDB" id="A0A9P6LAG1"/>
<proteinExistence type="predicted"/>
<name>A0A9P6LAG1_9AGAM</name>
<evidence type="ECO:0008006" key="3">
    <source>
        <dbReference type="Google" id="ProtNLM"/>
    </source>
</evidence>